<organism evidence="1 3">
    <name type="scientific">Saliniramus fredricksonii</name>
    <dbReference type="NCBI Taxonomy" id="1653334"/>
    <lineage>
        <taxon>Bacteria</taxon>
        <taxon>Pseudomonadati</taxon>
        <taxon>Pseudomonadota</taxon>
        <taxon>Alphaproteobacteria</taxon>
        <taxon>Hyphomicrobiales</taxon>
        <taxon>Salinarimonadaceae</taxon>
        <taxon>Saliniramus</taxon>
    </lineage>
</organism>
<name>A0A0P8A3I1_9HYPH</name>
<sequence>MKIYEAGEKSQAICEHCKSLVPTTFKYRDVPFDDGSGNVKDILVAVCDNCDAVVAIPAQSTPAIKRARDNAEITLEVSVSARDLAVLDFVAWRIDEAATARFRKSLIAHFLKRLEDDPEAPQRLAEKNKQFASARKGPNRVNIPRKRLSCKISPATDARVDQLMRASGLRKSDFMKAVIGEIEDTLVRQEAPADLALLRNVAAVVNA</sequence>
<dbReference type="EMBL" id="FMBM01000002">
    <property type="protein sequence ID" value="SCC82128.1"/>
    <property type="molecule type" value="Genomic_DNA"/>
</dbReference>
<accession>A0A0P8A3I1</accession>
<comment type="caution">
    <text evidence="1">The sequence shown here is derived from an EMBL/GenBank/DDBJ whole genome shotgun (WGS) entry which is preliminary data.</text>
</comment>
<dbReference type="Proteomes" id="UP000050497">
    <property type="component" value="Unassembled WGS sequence"/>
</dbReference>
<evidence type="ECO:0000313" key="2">
    <source>
        <dbReference type="EMBL" id="SCC82128.1"/>
    </source>
</evidence>
<evidence type="ECO:0000313" key="4">
    <source>
        <dbReference type="Proteomes" id="UP000182800"/>
    </source>
</evidence>
<dbReference type="PATRIC" id="fig|1653334.4.peg.272"/>
<reference evidence="2 4" key="2">
    <citation type="submission" date="2016-08" db="EMBL/GenBank/DDBJ databases">
        <authorList>
            <person name="Varghese N."/>
            <person name="Submissions Spin"/>
        </authorList>
    </citation>
    <scope>NUCLEOTIDE SEQUENCE [LARGE SCALE GENOMIC DNA]</scope>
    <source>
        <strain evidence="2 4">HL-109</strain>
    </source>
</reference>
<protein>
    <submittedName>
        <fullName evidence="1">Uncharacterized protein family UPF0547</fullName>
    </submittedName>
</protein>
<evidence type="ECO:0000313" key="3">
    <source>
        <dbReference type="Proteomes" id="UP000050497"/>
    </source>
</evidence>
<dbReference type="OrthoDB" id="6116181at2"/>
<gene>
    <name evidence="2" type="ORF">GA0071312_3105</name>
    <name evidence="1" type="ORF">HLUCCO17_13010</name>
</gene>
<keyword evidence="4" id="KW-1185">Reference proteome</keyword>
<dbReference type="AlphaFoldDB" id="A0A0P8A3I1"/>
<evidence type="ECO:0000313" key="1">
    <source>
        <dbReference type="EMBL" id="KPQ09811.1"/>
    </source>
</evidence>
<proteinExistence type="predicted"/>
<reference evidence="1 3" key="1">
    <citation type="submission" date="2015-09" db="EMBL/GenBank/DDBJ databases">
        <title>Identification and resolution of microdiversity through metagenomic sequencing of parallel consortia.</title>
        <authorList>
            <person name="Nelson W.C."/>
            <person name="Romine M.F."/>
            <person name="Lindemann S.R."/>
        </authorList>
    </citation>
    <scope>NUCLEOTIDE SEQUENCE [LARGE SCALE GENOMIC DNA]</scope>
    <source>
        <strain evidence="1">HL-109</strain>
    </source>
</reference>
<dbReference type="EMBL" id="LJSX01000021">
    <property type="protein sequence ID" value="KPQ09811.1"/>
    <property type="molecule type" value="Genomic_DNA"/>
</dbReference>
<dbReference type="RefSeq" id="WP_131817832.1">
    <property type="nucleotide sequence ID" value="NZ_FMBM01000002.1"/>
</dbReference>
<dbReference type="Proteomes" id="UP000182800">
    <property type="component" value="Unassembled WGS sequence"/>
</dbReference>